<accession>A0A0D0C3A6</accession>
<keyword evidence="5" id="KW-1185">Reference proteome</keyword>
<feature type="transmembrane region" description="Helical" evidence="2">
    <location>
        <begin position="85"/>
        <end position="106"/>
    </location>
</feature>
<evidence type="ECO:0000313" key="4">
    <source>
        <dbReference type="EMBL" id="KIK56839.1"/>
    </source>
</evidence>
<reference evidence="4 5" key="1">
    <citation type="submission" date="2014-04" db="EMBL/GenBank/DDBJ databases">
        <title>Evolutionary Origins and Diversification of the Mycorrhizal Mutualists.</title>
        <authorList>
            <consortium name="DOE Joint Genome Institute"/>
            <consortium name="Mycorrhizal Genomics Consortium"/>
            <person name="Kohler A."/>
            <person name="Kuo A."/>
            <person name="Nagy L.G."/>
            <person name="Floudas D."/>
            <person name="Copeland A."/>
            <person name="Barry K.W."/>
            <person name="Cichocki N."/>
            <person name="Veneault-Fourrey C."/>
            <person name="LaButti K."/>
            <person name="Lindquist E.A."/>
            <person name="Lipzen A."/>
            <person name="Lundell T."/>
            <person name="Morin E."/>
            <person name="Murat C."/>
            <person name="Riley R."/>
            <person name="Ohm R."/>
            <person name="Sun H."/>
            <person name="Tunlid A."/>
            <person name="Henrissat B."/>
            <person name="Grigoriev I.V."/>
            <person name="Hibbett D.S."/>
            <person name="Martin F."/>
        </authorList>
    </citation>
    <scope>NUCLEOTIDE SEQUENCE [LARGE SCALE GENOMIC DNA]</scope>
    <source>
        <strain evidence="4 5">FD-317 M1</strain>
    </source>
</reference>
<keyword evidence="2" id="KW-0812">Transmembrane</keyword>
<dbReference type="Pfam" id="PF20152">
    <property type="entry name" value="DUF6534"/>
    <property type="match status" value="1"/>
</dbReference>
<dbReference type="OrthoDB" id="3203775at2759"/>
<keyword evidence="2" id="KW-1133">Transmembrane helix</keyword>
<evidence type="ECO:0000256" key="1">
    <source>
        <dbReference type="SAM" id="MobiDB-lite"/>
    </source>
</evidence>
<dbReference type="AlphaFoldDB" id="A0A0D0C3A6"/>
<dbReference type="PANTHER" id="PTHR40465:SF1">
    <property type="entry name" value="DUF6534 DOMAIN-CONTAINING PROTEIN"/>
    <property type="match status" value="1"/>
</dbReference>
<evidence type="ECO:0000256" key="2">
    <source>
        <dbReference type="SAM" id="Phobius"/>
    </source>
</evidence>
<feature type="region of interest" description="Disordered" evidence="1">
    <location>
        <begin position="292"/>
        <end position="314"/>
    </location>
</feature>
<dbReference type="InterPro" id="IPR045339">
    <property type="entry name" value="DUF6534"/>
</dbReference>
<feature type="transmembrane region" description="Helical" evidence="2">
    <location>
        <begin position="201"/>
        <end position="219"/>
    </location>
</feature>
<protein>
    <recommendedName>
        <fullName evidence="3">DUF6534 domain-containing protein</fullName>
    </recommendedName>
</protein>
<feature type="compositionally biased region" description="Basic and acidic residues" evidence="1">
    <location>
        <begin position="299"/>
        <end position="308"/>
    </location>
</feature>
<sequence>MVALNFDDLLGTVLIGTWVCSMLYAVILRETWSYFKNYPRDSLGLKLLVAVTVLCDTIALAATYATVYLYTVSHWGDLNYLTRQYWPLYTLAISGGISAALVQGFLMARYYLLTRNRLCTLFVFVLIAFTLTTSIAGTLIIAMSPDYAERYKSRVATTAWFASSAATDIVISLALIWQFYKMKTSFPGVESMIKRLITRTIQTGSSSSIIAVCTLIFFLRNNSSNAETMTGSILPQVYVITLFANVNMREKQQNDDISFIHEQLRAPHVNSSISLDISQMFQTVVSLQDEQSKAAPTHVDPKSIKGEEFSSTVV</sequence>
<dbReference type="PANTHER" id="PTHR40465">
    <property type="entry name" value="CHROMOSOME 1, WHOLE GENOME SHOTGUN SEQUENCE"/>
    <property type="match status" value="1"/>
</dbReference>
<feature type="transmembrane region" description="Helical" evidence="2">
    <location>
        <begin position="118"/>
        <end position="143"/>
    </location>
</feature>
<feature type="transmembrane region" description="Helical" evidence="2">
    <location>
        <begin position="47"/>
        <end position="70"/>
    </location>
</feature>
<keyword evidence="2" id="KW-0472">Membrane</keyword>
<feature type="transmembrane region" description="Helical" evidence="2">
    <location>
        <begin position="155"/>
        <end position="180"/>
    </location>
</feature>
<evidence type="ECO:0000259" key="3">
    <source>
        <dbReference type="Pfam" id="PF20152"/>
    </source>
</evidence>
<feature type="domain" description="DUF6534" evidence="3">
    <location>
        <begin position="164"/>
        <end position="250"/>
    </location>
</feature>
<evidence type="ECO:0000313" key="5">
    <source>
        <dbReference type="Proteomes" id="UP000053593"/>
    </source>
</evidence>
<organism evidence="4 5">
    <name type="scientific">Collybiopsis luxurians FD-317 M1</name>
    <dbReference type="NCBI Taxonomy" id="944289"/>
    <lineage>
        <taxon>Eukaryota</taxon>
        <taxon>Fungi</taxon>
        <taxon>Dikarya</taxon>
        <taxon>Basidiomycota</taxon>
        <taxon>Agaricomycotina</taxon>
        <taxon>Agaricomycetes</taxon>
        <taxon>Agaricomycetidae</taxon>
        <taxon>Agaricales</taxon>
        <taxon>Marasmiineae</taxon>
        <taxon>Omphalotaceae</taxon>
        <taxon>Collybiopsis</taxon>
        <taxon>Collybiopsis luxurians</taxon>
    </lineage>
</organism>
<feature type="transmembrane region" description="Helical" evidence="2">
    <location>
        <begin position="6"/>
        <end position="27"/>
    </location>
</feature>
<proteinExistence type="predicted"/>
<name>A0A0D0C3A6_9AGAR</name>
<dbReference type="Proteomes" id="UP000053593">
    <property type="component" value="Unassembled WGS sequence"/>
</dbReference>
<dbReference type="EMBL" id="KN834794">
    <property type="protein sequence ID" value="KIK56839.1"/>
    <property type="molecule type" value="Genomic_DNA"/>
</dbReference>
<gene>
    <name evidence="4" type="ORF">GYMLUDRAFT_75909</name>
</gene>
<dbReference type="HOGENOM" id="CLU_046025_6_0_1"/>